<dbReference type="EMBL" id="BRZM01000083">
    <property type="protein sequence ID" value="GLD65820.1"/>
    <property type="molecule type" value="Genomic_DNA"/>
</dbReference>
<proteinExistence type="predicted"/>
<gene>
    <name evidence="1" type="ORF">AKAME5_001726500</name>
</gene>
<accession>A0AAD3RFA6</accession>
<dbReference type="PANTHER" id="PTHR46114">
    <property type="entry name" value="APPLE DOMAIN-CONTAINING PROTEIN"/>
    <property type="match status" value="1"/>
</dbReference>
<comment type="caution">
    <text evidence="1">The sequence shown here is derived from an EMBL/GenBank/DDBJ whole genome shotgun (WGS) entry which is preliminary data.</text>
</comment>
<organism evidence="1 2">
    <name type="scientific">Lates japonicus</name>
    <name type="common">Japanese lates</name>
    <dbReference type="NCBI Taxonomy" id="270547"/>
    <lineage>
        <taxon>Eukaryota</taxon>
        <taxon>Metazoa</taxon>
        <taxon>Chordata</taxon>
        <taxon>Craniata</taxon>
        <taxon>Vertebrata</taxon>
        <taxon>Euteleostomi</taxon>
        <taxon>Actinopterygii</taxon>
        <taxon>Neopterygii</taxon>
        <taxon>Teleostei</taxon>
        <taxon>Neoteleostei</taxon>
        <taxon>Acanthomorphata</taxon>
        <taxon>Carangaria</taxon>
        <taxon>Carangaria incertae sedis</taxon>
        <taxon>Centropomidae</taxon>
        <taxon>Lates</taxon>
    </lineage>
</organism>
<reference evidence="1" key="1">
    <citation type="submission" date="2022-08" db="EMBL/GenBank/DDBJ databases">
        <title>Genome sequencing of akame (Lates japonicus).</title>
        <authorList>
            <person name="Hashiguchi Y."/>
            <person name="Takahashi H."/>
        </authorList>
    </citation>
    <scope>NUCLEOTIDE SEQUENCE</scope>
    <source>
        <strain evidence="1">Kochi</strain>
    </source>
</reference>
<sequence length="324" mass="37972">MLSFCTSLERQYEPKDWRLFIDSSKRSLKCVLLHNGNQFASVPLAHLTTLKEKYEAVKYVLEKICYDQHEWLICVDLKMGNFLLGQQSGFTKYPCFLCMWDSRDTAQHYTKKDWPVREELVPCRARNVINNPMVDRDKILFPPLHIKLGLIKQFTKALDKDGGCFTYLCHAFPGLTIEKLKAGIFDGPQIRQLIRDPEFENSMNEVELEAWKAFVLVVKNFLGNNKARNYAELVTNMLTAFRNLGCNMSIKMHYLFSHMDRFPENLGSMSDEQGERFHQDIKEMETRYQGRWDAVMMADYCWTLKRDIPAAENSRGSKKWKFMP</sequence>
<name>A0AAD3RFA6_LATJO</name>
<dbReference type="Proteomes" id="UP001279410">
    <property type="component" value="Unassembled WGS sequence"/>
</dbReference>
<protein>
    <submittedName>
        <fullName evidence="1">NACHT, LRR and PYD domains-containing protein 12-like protein</fullName>
    </submittedName>
</protein>
<keyword evidence="2" id="KW-1185">Reference proteome</keyword>
<evidence type="ECO:0000313" key="2">
    <source>
        <dbReference type="Proteomes" id="UP001279410"/>
    </source>
</evidence>
<dbReference type="AlphaFoldDB" id="A0AAD3RFA6"/>
<evidence type="ECO:0000313" key="1">
    <source>
        <dbReference type="EMBL" id="GLD65820.1"/>
    </source>
</evidence>
<dbReference type="PANTHER" id="PTHR46114:SF1">
    <property type="entry name" value="ZAD DOMAIN-CONTAINING PROTEIN"/>
    <property type="match status" value="1"/>
</dbReference>